<comment type="caution">
    <text evidence="1">The sequence shown here is derived from an EMBL/GenBank/DDBJ whole genome shotgun (WGS) entry which is preliminary data.</text>
</comment>
<dbReference type="PANTHER" id="PTHR36529:SF1">
    <property type="entry name" value="GLYCOSYLTRANSFERASE"/>
    <property type="match status" value="1"/>
</dbReference>
<name>A0ABT2RHX2_9FIRM</name>
<organism evidence="1 2">
    <name type="scientific">Dorea acetigenes</name>
    <dbReference type="NCBI Taxonomy" id="2981787"/>
    <lineage>
        <taxon>Bacteria</taxon>
        <taxon>Bacillati</taxon>
        <taxon>Bacillota</taxon>
        <taxon>Clostridia</taxon>
        <taxon>Lachnospirales</taxon>
        <taxon>Lachnospiraceae</taxon>
        <taxon>Dorea</taxon>
    </lineage>
</organism>
<evidence type="ECO:0000313" key="2">
    <source>
        <dbReference type="Proteomes" id="UP001652431"/>
    </source>
</evidence>
<dbReference type="Proteomes" id="UP001652431">
    <property type="component" value="Unassembled WGS sequence"/>
</dbReference>
<dbReference type="RefSeq" id="WP_262574414.1">
    <property type="nucleotide sequence ID" value="NZ_JAOQJU010000001.1"/>
</dbReference>
<dbReference type="EMBL" id="JAOQJU010000001">
    <property type="protein sequence ID" value="MCU6684997.1"/>
    <property type="molecule type" value="Genomic_DNA"/>
</dbReference>
<reference evidence="1 2" key="1">
    <citation type="journal article" date="2021" name="ISME Commun">
        <title>Automated analysis of genomic sequences facilitates high-throughput and comprehensive description of bacteria.</title>
        <authorList>
            <person name="Hitch T.C.A."/>
        </authorList>
    </citation>
    <scope>NUCLEOTIDE SEQUENCE [LARGE SCALE GENOMIC DNA]</scope>
    <source>
        <strain evidence="1 2">Sanger_03</strain>
    </source>
</reference>
<dbReference type="InterPro" id="IPR029044">
    <property type="entry name" value="Nucleotide-diphossugar_trans"/>
</dbReference>
<dbReference type="NCBIfam" id="TIGR04282">
    <property type="entry name" value="glyco_like_cofC"/>
    <property type="match status" value="1"/>
</dbReference>
<dbReference type="Pfam" id="PF09837">
    <property type="entry name" value="DUF2064"/>
    <property type="match status" value="1"/>
</dbReference>
<proteinExistence type="predicted"/>
<evidence type="ECO:0000313" key="1">
    <source>
        <dbReference type="EMBL" id="MCU6684997.1"/>
    </source>
</evidence>
<keyword evidence="2" id="KW-1185">Reference proteome</keyword>
<protein>
    <submittedName>
        <fullName evidence="1">TIGR04282 family arsenosugar biosynthesis glycosyltransferase</fullName>
    </submittedName>
</protein>
<dbReference type="SUPFAM" id="SSF53448">
    <property type="entry name" value="Nucleotide-diphospho-sugar transferases"/>
    <property type="match status" value="1"/>
</dbReference>
<dbReference type="Gene3D" id="3.90.550.10">
    <property type="entry name" value="Spore Coat Polysaccharide Biosynthesis Protein SpsA, Chain A"/>
    <property type="match status" value="1"/>
</dbReference>
<dbReference type="InterPro" id="IPR018641">
    <property type="entry name" value="Trfase_1_rSAM/seldom-assoc"/>
</dbReference>
<dbReference type="PANTHER" id="PTHR36529">
    <property type="entry name" value="SLL1095 PROTEIN"/>
    <property type="match status" value="1"/>
</dbReference>
<gene>
    <name evidence="1" type="ORF">OCV99_00250</name>
</gene>
<sequence>MRKALIVFSRVPVPGATKTRLQKNFTGEECAELHRAILMDLKPLTDGEDWDSFVYYTPAGGEAVMRKLLPGAAGYEPQPEKEFGARMSGCIGQILEKGYDACVLVGTDIPALDTKIIGQAFAVMEEKDMVIGATEDAGYYLIGMKKLRDEVFRDQAYGTGSVFADTLEKIKGCGCTYGVLPVLRDIDEPEDVSAYLEMYEAGRLDKKMHTWECILRLNEKYQLHND</sequence>
<accession>A0ABT2RHX2</accession>